<feature type="transmembrane region" description="Helical" evidence="6">
    <location>
        <begin position="117"/>
        <end position="141"/>
    </location>
</feature>
<evidence type="ECO:0000256" key="4">
    <source>
        <dbReference type="ARBA" id="ARBA00022989"/>
    </source>
</evidence>
<dbReference type="eggNOG" id="COG1283">
    <property type="taxonomic scope" value="Bacteria"/>
</dbReference>
<accession>Q7VG21</accession>
<dbReference type="GO" id="GO:0005886">
    <property type="term" value="C:plasma membrane"/>
    <property type="evidence" value="ECO:0007669"/>
    <property type="project" value="UniProtKB-SubCell"/>
</dbReference>
<evidence type="ECO:0000256" key="5">
    <source>
        <dbReference type="ARBA" id="ARBA00023136"/>
    </source>
</evidence>
<dbReference type="RefSeq" id="WP_011116343.1">
    <property type="nucleotide sequence ID" value="NC_004917.1"/>
</dbReference>
<name>Q7VG21_HELHP</name>
<feature type="transmembrane region" description="Helical" evidence="6">
    <location>
        <begin position="235"/>
        <end position="254"/>
    </location>
</feature>
<dbReference type="PANTHER" id="PTHR10010">
    <property type="entry name" value="SOLUTE CARRIER FAMILY 34 SODIUM PHOSPHATE , MEMBER 2-RELATED"/>
    <property type="match status" value="1"/>
</dbReference>
<evidence type="ECO:0000313" key="8">
    <source>
        <dbReference type="Proteomes" id="UP000002495"/>
    </source>
</evidence>
<dbReference type="STRING" id="235279.HH_1503"/>
<dbReference type="Pfam" id="PF02690">
    <property type="entry name" value="Na_Pi_cotrans"/>
    <property type="match status" value="2"/>
</dbReference>
<feature type="transmembrane region" description="Helical" evidence="6">
    <location>
        <begin position="266"/>
        <end position="285"/>
    </location>
</feature>
<proteinExistence type="predicted"/>
<dbReference type="OrthoDB" id="9763003at2"/>
<keyword evidence="4 6" id="KW-1133">Transmembrane helix</keyword>
<evidence type="ECO:0000256" key="2">
    <source>
        <dbReference type="ARBA" id="ARBA00022475"/>
    </source>
</evidence>
<evidence type="ECO:0000256" key="1">
    <source>
        <dbReference type="ARBA" id="ARBA00004651"/>
    </source>
</evidence>
<dbReference type="EMBL" id="AE017125">
    <property type="protein sequence ID" value="AAP78100.1"/>
    <property type="molecule type" value="Genomic_DNA"/>
</dbReference>
<dbReference type="PANTHER" id="PTHR10010:SF46">
    <property type="entry name" value="SODIUM-DEPENDENT PHOSPHATE TRANSPORT PROTEIN 2B"/>
    <property type="match status" value="1"/>
</dbReference>
<dbReference type="GO" id="GO:0005436">
    <property type="term" value="F:sodium:phosphate symporter activity"/>
    <property type="evidence" value="ECO:0007669"/>
    <property type="project" value="InterPro"/>
</dbReference>
<feature type="transmembrane region" description="Helical" evidence="6">
    <location>
        <begin position="190"/>
        <end position="208"/>
    </location>
</feature>
<gene>
    <name evidence="7" type="ordered locus">HH_1503</name>
</gene>
<protein>
    <recommendedName>
        <fullName evidence="9">Na/Pi cotransporter family protein</fullName>
    </recommendedName>
</protein>
<organism evidence="7 8">
    <name type="scientific">Helicobacter hepaticus (strain ATCC 51449 / 3B1)</name>
    <dbReference type="NCBI Taxonomy" id="235279"/>
    <lineage>
        <taxon>Bacteria</taxon>
        <taxon>Pseudomonadati</taxon>
        <taxon>Campylobacterota</taxon>
        <taxon>Epsilonproteobacteria</taxon>
        <taxon>Campylobacterales</taxon>
        <taxon>Helicobacteraceae</taxon>
        <taxon>Helicobacter</taxon>
    </lineage>
</organism>
<reference evidence="7 8" key="1">
    <citation type="journal article" date="2003" name="Proc. Natl. Acad. Sci. U.S.A.">
        <title>The complete genome sequence of the carcinogenic bacterium Helicobacter hepaticus.</title>
        <authorList>
            <person name="Suerbaum S."/>
            <person name="Josenhans C."/>
            <person name="Sterzenbach T."/>
            <person name="Drescher B."/>
            <person name="Brandt P."/>
            <person name="Bell M."/>
            <person name="Droege M."/>
            <person name="Fartmann B."/>
            <person name="Fischer H.-P."/>
            <person name="Ge Z."/>
            <person name="Hoerster A."/>
            <person name="Holland R."/>
            <person name="Klein K."/>
            <person name="Koenig J."/>
            <person name="Macko L."/>
            <person name="Mendz G.L."/>
            <person name="Nyakatura G."/>
            <person name="Schauer D.B."/>
            <person name="Shen Z."/>
            <person name="Weber J."/>
            <person name="Frosch M."/>
            <person name="Fox J.G."/>
        </authorList>
    </citation>
    <scope>NUCLEOTIDE SEQUENCE [LARGE SCALE GENOMIC DNA]</scope>
    <source>
        <strain evidence="8">ATCC 51449 / 3B1</strain>
    </source>
</reference>
<comment type="subcellular location">
    <subcellularLocation>
        <location evidence="1">Cell membrane</location>
        <topology evidence="1">Multi-pass membrane protein</topology>
    </subcellularLocation>
</comment>
<dbReference type="NCBIfam" id="NF037997">
    <property type="entry name" value="Na_Pi_symport"/>
    <property type="match status" value="1"/>
</dbReference>
<dbReference type="Proteomes" id="UP000002495">
    <property type="component" value="Chromosome"/>
</dbReference>
<sequence>MFQKYLIPLCIVTIIYLVSTSEALTSVTAGLAILLFGMLSLGNGFRVFNGGFLENLLTSSTNTSIKSVSFGAIATAIMQSSSLVSVLSISFVSAALLNLSQGIGVMFGANLGNSAGSWLIAGVSGMKISALALPLVVGGVLFNFQNNKTAKGVGQIFIGIGFFFLGVSYIKEGFEEYKEIIDFSQYSIEGLRGVLFFVGLGALMTAIVQSSHATLTIIIAAFAAGSLTYENALAATLGTSVGGVVTAAVASLSTNIDGKRLAAANCIFNFGIALLVIATFDYFVWVNSTFASLLGLGEESVLRIALFHTLFNLVAVVILLPLIPKIATILEKSMTQKDTQVDKPLYINSTIVRYPDTAFIALTKEIEHLYQNAFELIAHSLGFSRADITSDKNMSEVLKKDVWKKEDIDIEIFYIKKIKVLFNAILDFSTQVQAHTQDAAYISKFALLTSSSRHIVEAIKSMELLQPNLKKNSVSKNSILSSEYNNLRLHLAELLRSIQEIGFDRQIHPEEAIIKLKAQKKTFKKIDKDSIVHIESMLSKKEISVSNSTSLLNAIGFSHNIAKELANAIIQIQKTYIEKDEVPNDIIGGNDNESREGLAEK</sequence>
<dbReference type="HOGENOM" id="CLU_025623_1_0_7"/>
<evidence type="ECO:0000256" key="6">
    <source>
        <dbReference type="SAM" id="Phobius"/>
    </source>
</evidence>
<evidence type="ECO:0000256" key="3">
    <source>
        <dbReference type="ARBA" id="ARBA00022692"/>
    </source>
</evidence>
<feature type="transmembrane region" description="Helical" evidence="6">
    <location>
        <begin position="153"/>
        <end position="170"/>
    </location>
</feature>
<evidence type="ECO:0008006" key="9">
    <source>
        <dbReference type="Google" id="ProtNLM"/>
    </source>
</evidence>
<dbReference type="KEGG" id="hhe:HH_1503"/>
<dbReference type="GO" id="GO:0044341">
    <property type="term" value="P:sodium-dependent phosphate transport"/>
    <property type="evidence" value="ECO:0007669"/>
    <property type="project" value="InterPro"/>
</dbReference>
<evidence type="ECO:0000313" key="7">
    <source>
        <dbReference type="EMBL" id="AAP78100.1"/>
    </source>
</evidence>
<keyword evidence="5 6" id="KW-0472">Membrane</keyword>
<feature type="transmembrane region" description="Helical" evidence="6">
    <location>
        <begin position="70"/>
        <end position="97"/>
    </location>
</feature>
<feature type="transmembrane region" description="Helical" evidence="6">
    <location>
        <begin position="305"/>
        <end position="323"/>
    </location>
</feature>
<keyword evidence="8" id="KW-1185">Reference proteome</keyword>
<dbReference type="AlphaFoldDB" id="Q7VG21"/>
<dbReference type="InterPro" id="IPR003841">
    <property type="entry name" value="Na/Pi_transpt"/>
</dbReference>
<keyword evidence="3 6" id="KW-0812">Transmembrane</keyword>
<keyword evidence="2" id="KW-1003">Cell membrane</keyword>